<dbReference type="AlphaFoldDB" id="A0A9P8L470"/>
<evidence type="ECO:0000256" key="2">
    <source>
        <dbReference type="SAM" id="Phobius"/>
    </source>
</evidence>
<feature type="transmembrane region" description="Helical" evidence="2">
    <location>
        <begin position="138"/>
        <end position="156"/>
    </location>
</feature>
<dbReference type="Proteomes" id="UP000698800">
    <property type="component" value="Unassembled WGS sequence"/>
</dbReference>
<proteinExistence type="predicted"/>
<feature type="transmembrane region" description="Helical" evidence="2">
    <location>
        <begin position="102"/>
        <end position="126"/>
    </location>
</feature>
<dbReference type="NCBIfam" id="NF033635">
    <property type="entry name" value="SLATT_fungal"/>
    <property type="match status" value="1"/>
</dbReference>
<evidence type="ECO:0000313" key="4">
    <source>
        <dbReference type="EMBL" id="KAH0541386.1"/>
    </source>
</evidence>
<sequence>MFDNSRARVMSMASRSRQREGDVEGQRQREGVDVEGDATSNVTPPTDYHAFEPIAPSDKLAHFRILIGIHNITAFSAIAALQRPAPNIGIYSRTVHAERRAALEFQIFTVLINGGLGLQIVIAAALTALGASNGSHTAITAFGAFNTVIAGFLTFMKGSGLPNRLKYYQNEWTKVREYIEQRERDFGLESCRLNVEEEVRIVETMYEEVREDVEANTPDSYTSSQARKTRGVSPRPPIAKSSVAVTVDEKPSGDAKKVEAGAVGFHADAVSDVGGKHRDWKGPV</sequence>
<feature type="compositionally biased region" description="Basic and acidic residues" evidence="1">
    <location>
        <begin position="17"/>
        <end position="32"/>
    </location>
</feature>
<feature type="region of interest" description="Disordered" evidence="1">
    <location>
        <begin position="212"/>
        <end position="238"/>
    </location>
</feature>
<organism evidence="4 5">
    <name type="scientific">Glutinoglossum americanum</name>
    <dbReference type="NCBI Taxonomy" id="1670608"/>
    <lineage>
        <taxon>Eukaryota</taxon>
        <taxon>Fungi</taxon>
        <taxon>Dikarya</taxon>
        <taxon>Ascomycota</taxon>
        <taxon>Pezizomycotina</taxon>
        <taxon>Geoglossomycetes</taxon>
        <taxon>Geoglossales</taxon>
        <taxon>Geoglossaceae</taxon>
        <taxon>Glutinoglossum</taxon>
    </lineage>
</organism>
<dbReference type="PANTHER" id="PTHR38793">
    <property type="entry name" value="SLATT_FUNGAL DOMAIN-CONTAINING PROTEIN-RELATED"/>
    <property type="match status" value="1"/>
</dbReference>
<keyword evidence="2" id="KW-1133">Transmembrane helix</keyword>
<dbReference type="EMBL" id="JAGHQL010000080">
    <property type="protein sequence ID" value="KAH0541386.1"/>
    <property type="molecule type" value="Genomic_DNA"/>
</dbReference>
<accession>A0A9P8L470</accession>
<dbReference type="OrthoDB" id="4472872at2759"/>
<feature type="compositionally biased region" description="Polar residues" evidence="1">
    <location>
        <begin position="217"/>
        <end position="226"/>
    </location>
</feature>
<gene>
    <name evidence="4" type="ORF">FGG08_004150</name>
</gene>
<evidence type="ECO:0000259" key="3">
    <source>
        <dbReference type="Pfam" id="PF18142"/>
    </source>
</evidence>
<name>A0A9P8L470_9PEZI</name>
<dbReference type="InterPro" id="IPR041622">
    <property type="entry name" value="SLATT_fungi"/>
</dbReference>
<comment type="caution">
    <text evidence="4">The sequence shown here is derived from an EMBL/GenBank/DDBJ whole genome shotgun (WGS) entry which is preliminary data.</text>
</comment>
<evidence type="ECO:0000256" key="1">
    <source>
        <dbReference type="SAM" id="MobiDB-lite"/>
    </source>
</evidence>
<keyword evidence="5" id="KW-1185">Reference proteome</keyword>
<reference evidence="4" key="1">
    <citation type="submission" date="2021-03" db="EMBL/GenBank/DDBJ databases">
        <title>Comparative genomics and phylogenomic investigation of the class Geoglossomycetes provide insights into ecological specialization and systematics.</title>
        <authorList>
            <person name="Melie T."/>
            <person name="Pirro S."/>
            <person name="Miller A.N."/>
            <person name="Quandt A."/>
        </authorList>
    </citation>
    <scope>NUCLEOTIDE SEQUENCE</scope>
    <source>
        <strain evidence="4">GBOQ0MN5Z8</strain>
    </source>
</reference>
<evidence type="ECO:0000313" key="5">
    <source>
        <dbReference type="Proteomes" id="UP000698800"/>
    </source>
</evidence>
<keyword evidence="2" id="KW-0812">Transmembrane</keyword>
<keyword evidence="2" id="KW-0472">Membrane</keyword>
<feature type="domain" description="SMODS and SLOG-associating 2TM effector" evidence="3">
    <location>
        <begin position="94"/>
        <end position="212"/>
    </location>
</feature>
<dbReference type="PANTHER" id="PTHR38793:SF3">
    <property type="entry name" value="SMODS AND SLOG-ASSOCIATING 2TM EFFECTOR DOMAIN-CONTAINING PROTEIN"/>
    <property type="match status" value="1"/>
</dbReference>
<protein>
    <recommendedName>
        <fullName evidence="3">SMODS and SLOG-associating 2TM effector domain-containing protein</fullName>
    </recommendedName>
</protein>
<feature type="region of interest" description="Disordered" evidence="1">
    <location>
        <begin position="1"/>
        <end position="48"/>
    </location>
</feature>
<dbReference type="Pfam" id="PF18142">
    <property type="entry name" value="SLATT_fungal"/>
    <property type="match status" value="1"/>
</dbReference>